<evidence type="ECO:0000313" key="1">
    <source>
        <dbReference type="EMBL" id="VDL65950.1"/>
    </source>
</evidence>
<evidence type="ECO:0000313" key="2">
    <source>
        <dbReference type="Proteomes" id="UP000271162"/>
    </source>
</evidence>
<sequence length="87" mass="10080">MHDEIHAFVLDFIIGKPSEQRAHILEHKRSQLKQIEIVRRTKSLIWRRQRAAAAVAAAEHVEMYPLRACGRLEAYGLALFSNLLLIY</sequence>
<protein>
    <submittedName>
        <fullName evidence="1 3">Uncharacterized protein</fullName>
    </submittedName>
</protein>
<gene>
    <name evidence="1" type="ORF">NBR_LOCUS2361</name>
</gene>
<dbReference type="Proteomes" id="UP000271162">
    <property type="component" value="Unassembled WGS sequence"/>
</dbReference>
<proteinExistence type="predicted"/>
<reference evidence="1 2" key="2">
    <citation type="submission" date="2018-11" db="EMBL/GenBank/DDBJ databases">
        <authorList>
            <consortium name="Pathogen Informatics"/>
        </authorList>
    </citation>
    <scope>NUCLEOTIDE SEQUENCE [LARGE SCALE GENOMIC DNA]</scope>
</reference>
<keyword evidence="2" id="KW-1185">Reference proteome</keyword>
<dbReference type="AlphaFoldDB" id="A0A0N4XIK8"/>
<organism evidence="3">
    <name type="scientific">Nippostrongylus brasiliensis</name>
    <name type="common">Rat hookworm</name>
    <dbReference type="NCBI Taxonomy" id="27835"/>
    <lineage>
        <taxon>Eukaryota</taxon>
        <taxon>Metazoa</taxon>
        <taxon>Ecdysozoa</taxon>
        <taxon>Nematoda</taxon>
        <taxon>Chromadorea</taxon>
        <taxon>Rhabditida</taxon>
        <taxon>Rhabditina</taxon>
        <taxon>Rhabditomorpha</taxon>
        <taxon>Strongyloidea</taxon>
        <taxon>Heligmosomidae</taxon>
        <taxon>Nippostrongylus</taxon>
    </lineage>
</organism>
<reference evidence="3" key="1">
    <citation type="submission" date="2017-02" db="UniProtKB">
        <authorList>
            <consortium name="WormBaseParasite"/>
        </authorList>
    </citation>
    <scope>IDENTIFICATION</scope>
</reference>
<dbReference type="EMBL" id="UYSL01002631">
    <property type="protein sequence ID" value="VDL65950.1"/>
    <property type="molecule type" value="Genomic_DNA"/>
</dbReference>
<name>A0A0N4XIK8_NIPBR</name>
<dbReference type="WBParaSite" id="NBR_0000236001-mRNA-1">
    <property type="protein sequence ID" value="NBR_0000236001-mRNA-1"/>
    <property type="gene ID" value="NBR_0000236001"/>
</dbReference>
<accession>A0A0N4XIK8</accession>
<evidence type="ECO:0000313" key="3">
    <source>
        <dbReference type="WBParaSite" id="NBR_0000236001-mRNA-1"/>
    </source>
</evidence>